<organism evidence="3 4">
    <name type="scientific">Reticulomyxa filosa</name>
    <dbReference type="NCBI Taxonomy" id="46433"/>
    <lineage>
        <taxon>Eukaryota</taxon>
        <taxon>Sar</taxon>
        <taxon>Rhizaria</taxon>
        <taxon>Retaria</taxon>
        <taxon>Foraminifera</taxon>
        <taxon>Monothalamids</taxon>
        <taxon>Reticulomyxidae</taxon>
        <taxon>Reticulomyxa</taxon>
    </lineage>
</organism>
<dbReference type="EMBL" id="ASPP01014486">
    <property type="protein sequence ID" value="ETO18734.1"/>
    <property type="molecule type" value="Genomic_DNA"/>
</dbReference>
<feature type="transmembrane region" description="Helical" evidence="2">
    <location>
        <begin position="192"/>
        <end position="209"/>
    </location>
</feature>
<dbReference type="Proteomes" id="UP000023152">
    <property type="component" value="Unassembled WGS sequence"/>
</dbReference>
<evidence type="ECO:0000256" key="2">
    <source>
        <dbReference type="SAM" id="Phobius"/>
    </source>
</evidence>
<dbReference type="AlphaFoldDB" id="X6MZ15"/>
<keyword evidence="4" id="KW-1185">Reference proteome</keyword>
<sequence length="210" mass="24022">MFVLENKNQEEEEEEKKQKNDGMALFRKQKEEEGWAFNKKKKLFVCVLYNLKSIRVIRNAIHTNVQKKKKKKIGLVGCDLFDSYGFITTTNIKNHWESVVVPGALLVLFAFVCIFYRDGSDKPLLANQEALFQAYLDNTYGFTHGGHEASILDSKGNTCLKWCKLVVLNCPQDHFCLGVCCYIPGAHLASRVCFHFYLFIISIIIIIITG</sequence>
<feature type="transmembrane region" description="Helical" evidence="2">
    <location>
        <begin position="99"/>
        <end position="116"/>
    </location>
</feature>
<feature type="region of interest" description="Disordered" evidence="1">
    <location>
        <begin position="1"/>
        <end position="22"/>
    </location>
</feature>
<keyword evidence="2" id="KW-1133">Transmembrane helix</keyword>
<name>X6MZ15_RETFI</name>
<reference evidence="3 4" key="1">
    <citation type="journal article" date="2013" name="Curr. Biol.">
        <title>The Genome of the Foraminiferan Reticulomyxa filosa.</title>
        <authorList>
            <person name="Glockner G."/>
            <person name="Hulsmann N."/>
            <person name="Schleicher M."/>
            <person name="Noegel A.A."/>
            <person name="Eichinger L."/>
            <person name="Gallinger C."/>
            <person name="Pawlowski J."/>
            <person name="Sierra R."/>
            <person name="Euteneuer U."/>
            <person name="Pillet L."/>
            <person name="Moustafa A."/>
            <person name="Platzer M."/>
            <person name="Groth M."/>
            <person name="Szafranski K."/>
            <person name="Schliwa M."/>
        </authorList>
    </citation>
    <scope>NUCLEOTIDE SEQUENCE [LARGE SCALE GENOMIC DNA]</scope>
</reference>
<gene>
    <name evidence="3" type="ORF">RFI_18522</name>
</gene>
<evidence type="ECO:0000313" key="4">
    <source>
        <dbReference type="Proteomes" id="UP000023152"/>
    </source>
</evidence>
<proteinExistence type="predicted"/>
<evidence type="ECO:0000313" key="3">
    <source>
        <dbReference type="EMBL" id="ETO18734.1"/>
    </source>
</evidence>
<comment type="caution">
    <text evidence="3">The sequence shown here is derived from an EMBL/GenBank/DDBJ whole genome shotgun (WGS) entry which is preliminary data.</text>
</comment>
<protein>
    <submittedName>
        <fullName evidence="3">Uncharacterized protein</fullName>
    </submittedName>
</protein>
<keyword evidence="2" id="KW-0812">Transmembrane</keyword>
<keyword evidence="2" id="KW-0472">Membrane</keyword>
<accession>X6MZ15</accession>
<evidence type="ECO:0000256" key="1">
    <source>
        <dbReference type="SAM" id="MobiDB-lite"/>
    </source>
</evidence>